<protein>
    <recommendedName>
        <fullName evidence="2">Arrestin C-terminal-like domain-containing protein</fullName>
    </recommendedName>
</protein>
<dbReference type="Pfam" id="PF02752">
    <property type="entry name" value="Arrestin_C"/>
    <property type="match status" value="1"/>
</dbReference>
<dbReference type="PANTHER" id="PTHR11188:SF174">
    <property type="entry name" value="ARRESTIN-RELATED TRAFFICKING ADAPTER 10-RELATED"/>
    <property type="match status" value="1"/>
</dbReference>
<evidence type="ECO:0000259" key="2">
    <source>
        <dbReference type="SMART" id="SM01017"/>
    </source>
</evidence>
<dbReference type="EMBL" id="OX365922">
    <property type="protein sequence ID" value="CAI4045502.1"/>
    <property type="molecule type" value="Genomic_DNA"/>
</dbReference>
<feature type="compositionally biased region" description="Polar residues" evidence="1">
    <location>
        <begin position="183"/>
        <end position="198"/>
    </location>
</feature>
<dbReference type="InterPro" id="IPR014752">
    <property type="entry name" value="Arrestin-like_C"/>
</dbReference>
<dbReference type="AlphaFoldDB" id="A0AA35J3A3"/>
<dbReference type="GO" id="GO:0031625">
    <property type="term" value="F:ubiquitin protein ligase binding"/>
    <property type="evidence" value="ECO:0007669"/>
    <property type="project" value="TreeGrafter"/>
</dbReference>
<dbReference type="PANTHER" id="PTHR11188">
    <property type="entry name" value="ARRESTIN DOMAIN CONTAINING PROTEIN"/>
    <property type="match status" value="1"/>
</dbReference>
<feature type="region of interest" description="Disordered" evidence="1">
    <location>
        <begin position="662"/>
        <end position="690"/>
    </location>
</feature>
<evidence type="ECO:0000313" key="3">
    <source>
        <dbReference type="EMBL" id="CAI4045502.1"/>
    </source>
</evidence>
<feature type="compositionally biased region" description="Basic and acidic residues" evidence="1">
    <location>
        <begin position="124"/>
        <end position="134"/>
    </location>
</feature>
<dbReference type="SMART" id="SM01017">
    <property type="entry name" value="Arrestin_C"/>
    <property type="match status" value="1"/>
</dbReference>
<feature type="domain" description="Arrestin C-terminal-like" evidence="2">
    <location>
        <begin position="347"/>
        <end position="520"/>
    </location>
</feature>
<dbReference type="Proteomes" id="UP001162090">
    <property type="component" value="Chromosome 11"/>
</dbReference>
<evidence type="ECO:0000256" key="1">
    <source>
        <dbReference type="SAM" id="MobiDB-lite"/>
    </source>
</evidence>
<dbReference type="GO" id="GO:0070086">
    <property type="term" value="P:ubiquitin-dependent endocytosis"/>
    <property type="evidence" value="ECO:0007669"/>
    <property type="project" value="TreeGrafter"/>
</dbReference>
<feature type="region of interest" description="Disordered" evidence="1">
    <location>
        <begin position="124"/>
        <end position="145"/>
    </location>
</feature>
<sequence>MLQPKTENDTVAPVFAMEQDINAAPDAVPLVQTTTLQVFVKLAEPIVFLKGFESNGLSEIAPSILRGSLIVRVLKPNKLKSISITFKGISRTEWPEGIPPKKEEFSDVETVVNHTWPFYQADDHMNSFTSEDHNSNNSSNRPSISEEDHILEKSGASIYLPPTTEPIKDNSNLSLDAYEHNSLSSDQLSNKPESSNISNDDKSLLAVQKASVPSYNRRGSVPANFHGNALSPSNFISDLFTRTFSNSGATPSLDQEDNSLTLFKDTKEVFVFRPGDYIYTFEQPISQSYPETIKTNFGSVEYKLSIEIERFGTFKSSIHAQLPIQIVRLPSEGSVEETEAIAISKDWKDLLHYDVVIFSKEIVLNAFLPIDFHFSPLDKVTLHRIRIYLTESVEYTCNSNGNRAKARRLEPTKKFLLAEHNGPKLSHISAGSNPLKAKNRGNILLDEKSGDLVNKDFQFEVFVPSKFTNSIRLHPDTNYDKIKAHHWIKICLRLSKKYGDNRKHFEITIDSPIHILNQLCSHANTLLPSYESHFQYPEMKTDSTAPTIDQQSLFNSAPTHHDSNFFFPKEILSSPVLSPIVQKTNIRVPSDLPVVRNRAESAEKKNPDEVSREMAQNGNVFASKQLMANIYKPNQIQRELTSPQALPLSPIASPILNYQPFSNSPPPDFDFNSAGHDISSEKNNIPTDPPTYSDVLKADGIDLPCYDTSSSRIPELKLNKSRETLASIEEDSFNGWSQIDDLSDEDDNDGDIASGFNFKLSNSASSENVSSHTPILQSLNMSLDGRKKNRANLHTPSVLPSTIRQNNQHFNDINQMLGHDDDDASLKWQSPNSKRSSLQQNPNTVKVQSSSNKKLPILKINDNIIQRKSSDKLEDSEDMMDSSVDITAFYDPRMSSDSKFDWELAKNHVDPAGYSVNVASDNHVMDDFKEAFREKNGK</sequence>
<organism evidence="3 4">
    <name type="scientific">Saccharomyces uvarum</name>
    <name type="common">Yeast</name>
    <name type="synonym">Saccharomyces bayanus var. uvarum</name>
    <dbReference type="NCBI Taxonomy" id="230603"/>
    <lineage>
        <taxon>Eukaryota</taxon>
        <taxon>Fungi</taxon>
        <taxon>Dikarya</taxon>
        <taxon>Ascomycota</taxon>
        <taxon>Saccharomycotina</taxon>
        <taxon>Saccharomycetes</taxon>
        <taxon>Saccharomycetales</taxon>
        <taxon>Saccharomycetaceae</taxon>
        <taxon>Saccharomyces</taxon>
    </lineage>
</organism>
<dbReference type="FunFam" id="2.60.40.640:FF:000026">
    <property type="entry name" value="Aly1p"/>
    <property type="match status" value="1"/>
</dbReference>
<accession>A0AA35J3A3</accession>
<dbReference type="Gene3D" id="2.60.40.640">
    <property type="match status" value="2"/>
</dbReference>
<dbReference type="SUPFAM" id="SSF81296">
    <property type="entry name" value="E set domains"/>
    <property type="match status" value="1"/>
</dbReference>
<dbReference type="InterPro" id="IPR050357">
    <property type="entry name" value="Arrestin_domain-protein"/>
</dbReference>
<name>A0AA35J3A3_SACUV</name>
<reference evidence="3" key="1">
    <citation type="submission" date="2022-10" db="EMBL/GenBank/DDBJ databases">
        <authorList>
            <person name="Byrne P K."/>
        </authorList>
    </citation>
    <scope>NUCLEOTIDE SEQUENCE</scope>
    <source>
        <strain evidence="3">CBS7001</strain>
    </source>
</reference>
<evidence type="ECO:0000313" key="4">
    <source>
        <dbReference type="Proteomes" id="UP001162090"/>
    </source>
</evidence>
<gene>
    <name evidence="3" type="primary">SUVC11G2360</name>
    <name evidence="3" type="ORF">SUVC_11G2360</name>
</gene>
<proteinExistence type="predicted"/>
<dbReference type="GO" id="GO:0030674">
    <property type="term" value="F:protein-macromolecule adaptor activity"/>
    <property type="evidence" value="ECO:0007669"/>
    <property type="project" value="TreeGrafter"/>
</dbReference>
<dbReference type="InterPro" id="IPR014756">
    <property type="entry name" value="Ig_E-set"/>
</dbReference>
<feature type="region of interest" description="Disordered" evidence="1">
    <location>
        <begin position="183"/>
        <end position="202"/>
    </location>
</feature>
<feature type="region of interest" description="Disordered" evidence="1">
    <location>
        <begin position="816"/>
        <end position="852"/>
    </location>
</feature>
<dbReference type="GO" id="GO:0005829">
    <property type="term" value="C:cytosol"/>
    <property type="evidence" value="ECO:0007669"/>
    <property type="project" value="TreeGrafter"/>
</dbReference>
<dbReference type="InterPro" id="IPR011022">
    <property type="entry name" value="Arrestin_C-like"/>
</dbReference>
<feature type="compositionally biased region" description="Polar residues" evidence="1">
    <location>
        <begin position="827"/>
        <end position="852"/>
    </location>
</feature>